<evidence type="ECO:0000313" key="3">
    <source>
        <dbReference type="EMBL" id="TDP95619.1"/>
    </source>
</evidence>
<proteinExistence type="predicted"/>
<protein>
    <recommendedName>
        <fullName evidence="5">HPP family protein</fullName>
    </recommendedName>
</protein>
<organism evidence="3 4">
    <name type="scientific">Leucobacter luti</name>
    <dbReference type="NCBI Taxonomy" id="340320"/>
    <lineage>
        <taxon>Bacteria</taxon>
        <taxon>Bacillati</taxon>
        <taxon>Actinomycetota</taxon>
        <taxon>Actinomycetes</taxon>
        <taxon>Micrococcales</taxon>
        <taxon>Microbacteriaceae</taxon>
        <taxon>Leucobacter</taxon>
    </lineage>
</organism>
<evidence type="ECO:0008006" key="5">
    <source>
        <dbReference type="Google" id="ProtNLM"/>
    </source>
</evidence>
<dbReference type="RefSeq" id="WP_166644200.1">
    <property type="nucleotide sequence ID" value="NZ_SNYA01000001.1"/>
</dbReference>
<feature type="region of interest" description="Disordered" evidence="1">
    <location>
        <begin position="1"/>
        <end position="32"/>
    </location>
</feature>
<sequence length="79" mass="8106">MSKGSQSGKTGGAGMSRKSREQGASQPSPQARRKQIIVGIIMGAVMGIVIGAITQFWLWLPAGLALGLATGAIMKPPAE</sequence>
<keyword evidence="2" id="KW-0472">Membrane</keyword>
<accession>A0A4R6S6U3</accession>
<comment type="caution">
    <text evidence="3">The sequence shown here is derived from an EMBL/GenBank/DDBJ whole genome shotgun (WGS) entry which is preliminary data.</text>
</comment>
<keyword evidence="4" id="KW-1185">Reference proteome</keyword>
<name>A0A4R6S6U3_9MICO</name>
<evidence type="ECO:0000313" key="4">
    <source>
        <dbReference type="Proteomes" id="UP000295601"/>
    </source>
</evidence>
<keyword evidence="2" id="KW-0812">Transmembrane</keyword>
<gene>
    <name evidence="3" type="ORF">EDF62_0310</name>
</gene>
<evidence type="ECO:0000256" key="2">
    <source>
        <dbReference type="SAM" id="Phobius"/>
    </source>
</evidence>
<feature type="transmembrane region" description="Helical" evidence="2">
    <location>
        <begin position="36"/>
        <end position="60"/>
    </location>
</feature>
<dbReference type="EMBL" id="SNYA01000001">
    <property type="protein sequence ID" value="TDP95619.1"/>
    <property type="molecule type" value="Genomic_DNA"/>
</dbReference>
<reference evidence="3 4" key="1">
    <citation type="submission" date="2019-03" db="EMBL/GenBank/DDBJ databases">
        <title>Genomic analyses of the natural microbiome of Caenorhabditis elegans.</title>
        <authorList>
            <person name="Samuel B."/>
        </authorList>
    </citation>
    <scope>NUCLEOTIDE SEQUENCE [LARGE SCALE GENOMIC DNA]</scope>
    <source>
        <strain evidence="3 4">JUb18</strain>
    </source>
</reference>
<keyword evidence="2" id="KW-1133">Transmembrane helix</keyword>
<dbReference type="AlphaFoldDB" id="A0A4R6S6U3"/>
<dbReference type="Proteomes" id="UP000295601">
    <property type="component" value="Unassembled WGS sequence"/>
</dbReference>
<evidence type="ECO:0000256" key="1">
    <source>
        <dbReference type="SAM" id="MobiDB-lite"/>
    </source>
</evidence>